<feature type="domain" description="CCHC-type" evidence="3">
    <location>
        <begin position="263"/>
        <end position="276"/>
    </location>
</feature>
<evidence type="ECO:0000313" key="4">
    <source>
        <dbReference type="EMBL" id="KAJ3831735.1"/>
    </source>
</evidence>
<protein>
    <recommendedName>
        <fullName evidence="3">CCHC-type domain-containing protein</fullName>
    </recommendedName>
</protein>
<dbReference type="AlphaFoldDB" id="A0AA38U528"/>
<dbReference type="GO" id="GO:0008270">
    <property type="term" value="F:zinc ion binding"/>
    <property type="evidence" value="ECO:0007669"/>
    <property type="project" value="UniProtKB-KW"/>
</dbReference>
<evidence type="ECO:0000259" key="3">
    <source>
        <dbReference type="PROSITE" id="PS50158"/>
    </source>
</evidence>
<name>A0AA38U528_9AGAR</name>
<feature type="region of interest" description="Disordered" evidence="2">
    <location>
        <begin position="1"/>
        <end position="21"/>
    </location>
</feature>
<reference evidence="4" key="1">
    <citation type="submission" date="2022-08" db="EMBL/GenBank/DDBJ databases">
        <authorList>
            <consortium name="DOE Joint Genome Institute"/>
            <person name="Min B."/>
            <person name="Riley R."/>
            <person name="Sierra-Patev S."/>
            <person name="Naranjo-Ortiz M."/>
            <person name="Looney B."/>
            <person name="Konkel Z."/>
            <person name="Slot J.C."/>
            <person name="Sakamoto Y."/>
            <person name="Steenwyk J.L."/>
            <person name="Rokas A."/>
            <person name="Carro J."/>
            <person name="Camarero S."/>
            <person name="Ferreira P."/>
            <person name="Molpeceres G."/>
            <person name="Ruiz-Duenas F.J."/>
            <person name="Serrano A."/>
            <person name="Henrissat B."/>
            <person name="Drula E."/>
            <person name="Hughes K.W."/>
            <person name="Mata J.L."/>
            <person name="Ishikawa N.K."/>
            <person name="Vargas-Isla R."/>
            <person name="Ushijima S."/>
            <person name="Smith C.A."/>
            <person name="Ahrendt S."/>
            <person name="Andreopoulos W."/>
            <person name="He G."/>
            <person name="Labutti K."/>
            <person name="Lipzen A."/>
            <person name="Ng V."/>
            <person name="Sandor L."/>
            <person name="Barry K."/>
            <person name="Martinez A.T."/>
            <person name="Xiao Y."/>
            <person name="Gibbons J.G."/>
            <person name="Terashima K."/>
            <person name="Hibbett D.S."/>
            <person name="Grigoriev I.V."/>
        </authorList>
    </citation>
    <scope>NUCLEOTIDE SEQUENCE</scope>
    <source>
        <strain evidence="4">TFB9207</strain>
    </source>
</reference>
<evidence type="ECO:0000256" key="2">
    <source>
        <dbReference type="SAM" id="MobiDB-lite"/>
    </source>
</evidence>
<keyword evidence="5" id="KW-1185">Reference proteome</keyword>
<accession>A0AA38U528</accession>
<keyword evidence="1" id="KW-0479">Metal-binding</keyword>
<keyword evidence="1" id="KW-0862">Zinc</keyword>
<dbReference type="InterPro" id="IPR001878">
    <property type="entry name" value="Znf_CCHC"/>
</dbReference>
<evidence type="ECO:0000256" key="1">
    <source>
        <dbReference type="PROSITE-ProRule" id="PRU00047"/>
    </source>
</evidence>
<dbReference type="Proteomes" id="UP001163846">
    <property type="component" value="Unassembled WGS sequence"/>
</dbReference>
<organism evidence="4 5">
    <name type="scientific">Lentinula raphanica</name>
    <dbReference type="NCBI Taxonomy" id="153919"/>
    <lineage>
        <taxon>Eukaryota</taxon>
        <taxon>Fungi</taxon>
        <taxon>Dikarya</taxon>
        <taxon>Basidiomycota</taxon>
        <taxon>Agaricomycotina</taxon>
        <taxon>Agaricomycetes</taxon>
        <taxon>Agaricomycetidae</taxon>
        <taxon>Agaricales</taxon>
        <taxon>Marasmiineae</taxon>
        <taxon>Omphalotaceae</taxon>
        <taxon>Lentinula</taxon>
    </lineage>
</organism>
<sequence length="282" mass="31698">RSKRARKEFDFDDDDDAPQDKSDFGWAAESFINLAVMSDRHKKVLKKIKNYKKNIYGAVESIEQCGNVPPFPSKLWRTILRDEYIDLAEVHAMVAARHNPIAVAPPANAFAEALQFTSFARPADTKAITDMFAWTRAWLATANAVAFAFPNRREELNSYTLHIHQLFEDYHPSMHGSILLYDRAVRQLIGTRRDLLFDETAHTDIARFRTIYLDSGGIHSRTAAAAGSSSQAQGSGKTRNRSKEVCRRFNRGECDGCERKHICASCGESGHGANSCGKSRRK</sequence>
<comment type="caution">
    <text evidence="4">The sequence shown here is derived from an EMBL/GenBank/DDBJ whole genome shotgun (WGS) entry which is preliminary data.</text>
</comment>
<proteinExistence type="predicted"/>
<evidence type="ECO:0000313" key="5">
    <source>
        <dbReference type="Proteomes" id="UP001163846"/>
    </source>
</evidence>
<feature type="non-terminal residue" evidence="4">
    <location>
        <position position="1"/>
    </location>
</feature>
<gene>
    <name evidence="4" type="ORF">F5878DRAFT_549153</name>
</gene>
<keyword evidence="1" id="KW-0863">Zinc-finger</keyword>
<dbReference type="PROSITE" id="PS50158">
    <property type="entry name" value="ZF_CCHC"/>
    <property type="match status" value="1"/>
</dbReference>
<dbReference type="EMBL" id="MU807260">
    <property type="protein sequence ID" value="KAJ3831735.1"/>
    <property type="molecule type" value="Genomic_DNA"/>
</dbReference>
<dbReference type="GO" id="GO:0003676">
    <property type="term" value="F:nucleic acid binding"/>
    <property type="evidence" value="ECO:0007669"/>
    <property type="project" value="InterPro"/>
</dbReference>